<feature type="short sequence motif" description="RadA KNRFG motif" evidence="11">
    <location>
        <begin position="263"/>
        <end position="267"/>
    </location>
</feature>
<keyword evidence="6 13" id="KW-0862">Zinc</keyword>
<sequence length="492" mass="53065">MAKSKSNREVYLCGDCGDTFVQWYGRCPSCGTWNTLKSYRPPEAVEESGGGAGLALARAHGADTGTSRPLNQIGTSDWTRLATGVHEFDRVVGGGLVPGSTVLLGGEPGVGKSTLLLQVAGALVQRKIAVLYVSAEESPEQIRLRADRMRGDMGPILLMAENAVDRILREAERTKPGVLIIDSIQTVFLSQIASAPGSLVQVRESAMALTRWAKQHDVPVLLVGHVTKEGTLAGPKTLEHMVDTVLDMTGDPNRGYRLLQAAKNRFGSVQELGVFDMRDDGLIEVDQPSKLLLRPGASMSSGSVVVPTMEGSRALLVEVQALTHAVAYSNPQRVATGFDTRRLAILLGVLEKWARLRFSQNDVFLNVAGGLKITEPASDLGVVMALAGSRTAACVGEGRIVFGEVGLGGEVRRVRHARRRLEEALASGYTEAILPRVCLEEVTEGKNPPKMKLLPVGRVDEAVRLLKRVPAEMEIIETLDYPANPVQAKRER</sequence>
<dbReference type="HAMAP" id="MF_01498">
    <property type="entry name" value="RadA_bact"/>
    <property type="match status" value="1"/>
</dbReference>
<dbReference type="InterPro" id="IPR003593">
    <property type="entry name" value="AAA+_ATPase"/>
</dbReference>
<evidence type="ECO:0000256" key="9">
    <source>
        <dbReference type="ARBA" id="ARBA00023125"/>
    </source>
</evidence>
<keyword evidence="3 11" id="KW-0227">DNA damage</keyword>
<comment type="function">
    <text evidence="11">Plays a role in repairing double-strand DNA breaks, probably involving stabilizing or processing branched DNA or blocked replication forks.</text>
</comment>
<organism evidence="15 16">
    <name type="scientific">Eiseniibacteriota bacterium</name>
    <dbReference type="NCBI Taxonomy" id="2212470"/>
    <lineage>
        <taxon>Bacteria</taxon>
        <taxon>Candidatus Eiseniibacteriota</taxon>
    </lineage>
</organism>
<dbReference type="PRINTS" id="PR01874">
    <property type="entry name" value="DNAREPAIRADA"/>
</dbReference>
<keyword evidence="8 11" id="KW-0346">Stress response</keyword>
<dbReference type="InterPro" id="IPR041166">
    <property type="entry name" value="Rubredoxin_2"/>
</dbReference>
<accession>A0A948S0J3</accession>
<dbReference type="GO" id="GO:0005524">
    <property type="term" value="F:ATP binding"/>
    <property type="evidence" value="ECO:0007669"/>
    <property type="project" value="UniProtKB-UniRule"/>
</dbReference>
<evidence type="ECO:0000256" key="8">
    <source>
        <dbReference type="ARBA" id="ARBA00023016"/>
    </source>
</evidence>
<dbReference type="InterPro" id="IPR004504">
    <property type="entry name" value="DNA_repair_RadA"/>
</dbReference>
<evidence type="ECO:0000256" key="6">
    <source>
        <dbReference type="ARBA" id="ARBA00022833"/>
    </source>
</evidence>
<feature type="domain" description="RecA family profile 1" evidence="14">
    <location>
        <begin position="77"/>
        <end position="226"/>
    </location>
</feature>
<evidence type="ECO:0000256" key="12">
    <source>
        <dbReference type="NCBIfam" id="TIGR00416"/>
    </source>
</evidence>
<keyword evidence="5" id="KW-0378">Hydrolase</keyword>
<dbReference type="PANTHER" id="PTHR32472:SF10">
    <property type="entry name" value="DNA REPAIR PROTEIN RADA-LIKE PROTEIN"/>
    <property type="match status" value="1"/>
</dbReference>
<dbReference type="GO" id="GO:0016787">
    <property type="term" value="F:hydrolase activity"/>
    <property type="evidence" value="ECO:0007669"/>
    <property type="project" value="UniProtKB-KW"/>
</dbReference>
<comment type="function">
    <text evidence="13">DNA-dependent ATPase involved in processing of recombination intermediates, plays a role in repairing DNA breaks. Stimulates the branch migration of RecA-mediated strand transfer reactions, allowing the 3' invading strand to extend heteroduplex DNA faster. Binds ssDNA in the presence of ADP but not other nucleotides, has ATPase activity that is stimulated by ssDNA and various branched DNA structures, but inhibited by SSB. Does not have RecA's homology-searching function.</text>
</comment>
<comment type="domain">
    <text evidence="11">The middle region has homology to RecA with ATPase motifs including the RadA KNRFG motif, while the C-terminus is homologous to Lon protease.</text>
</comment>
<dbReference type="InterPro" id="IPR020588">
    <property type="entry name" value="RecA_ATP-bd"/>
</dbReference>
<dbReference type="InterPro" id="IPR027417">
    <property type="entry name" value="P-loop_NTPase"/>
</dbReference>
<dbReference type="PANTHER" id="PTHR32472">
    <property type="entry name" value="DNA REPAIR PROTEIN RADA"/>
    <property type="match status" value="1"/>
</dbReference>
<feature type="region of interest" description="Lon-protease-like" evidence="11">
    <location>
        <begin position="362"/>
        <end position="492"/>
    </location>
</feature>
<dbReference type="GO" id="GO:0140664">
    <property type="term" value="F:ATP-dependent DNA damage sensor activity"/>
    <property type="evidence" value="ECO:0007669"/>
    <property type="project" value="InterPro"/>
</dbReference>
<keyword evidence="9 11" id="KW-0238">DNA-binding</keyword>
<dbReference type="GO" id="GO:0000725">
    <property type="term" value="P:recombinational repair"/>
    <property type="evidence" value="ECO:0007669"/>
    <property type="project" value="UniProtKB-UniRule"/>
</dbReference>
<keyword evidence="1 11" id="KW-0479">Metal-binding</keyword>
<evidence type="ECO:0000256" key="11">
    <source>
        <dbReference type="HAMAP-Rule" id="MF_01498"/>
    </source>
</evidence>
<dbReference type="GO" id="GO:0003684">
    <property type="term" value="F:damaged DNA binding"/>
    <property type="evidence" value="ECO:0007669"/>
    <property type="project" value="InterPro"/>
</dbReference>
<dbReference type="FunFam" id="3.40.50.300:FF:000050">
    <property type="entry name" value="DNA repair protein RadA"/>
    <property type="match status" value="1"/>
</dbReference>
<evidence type="ECO:0000259" key="14">
    <source>
        <dbReference type="PROSITE" id="PS50162"/>
    </source>
</evidence>
<keyword evidence="2 11" id="KW-0547">Nucleotide-binding</keyword>
<evidence type="ECO:0000256" key="7">
    <source>
        <dbReference type="ARBA" id="ARBA00022840"/>
    </source>
</evidence>
<dbReference type="InterPro" id="IPR014721">
    <property type="entry name" value="Ribsml_uS5_D2-typ_fold_subgr"/>
</dbReference>
<dbReference type="Proteomes" id="UP000777784">
    <property type="component" value="Unassembled WGS sequence"/>
</dbReference>
<gene>
    <name evidence="11 15" type="primary">radA</name>
    <name evidence="15" type="ORF">KJ970_19475</name>
</gene>
<evidence type="ECO:0000256" key="13">
    <source>
        <dbReference type="RuleBase" id="RU003555"/>
    </source>
</evidence>
<dbReference type="Gene3D" id="3.40.50.300">
    <property type="entry name" value="P-loop containing nucleotide triphosphate hydrolases"/>
    <property type="match status" value="1"/>
</dbReference>
<feature type="binding site" evidence="11">
    <location>
        <begin position="106"/>
        <end position="113"/>
    </location>
    <ligand>
        <name>ATP</name>
        <dbReference type="ChEBI" id="CHEBI:30616"/>
    </ligand>
</feature>
<dbReference type="GO" id="GO:0008270">
    <property type="term" value="F:zinc ion binding"/>
    <property type="evidence" value="ECO:0007669"/>
    <property type="project" value="UniProtKB-KW"/>
</dbReference>
<dbReference type="SUPFAM" id="SSF52540">
    <property type="entry name" value="P-loop containing nucleoside triphosphate hydrolases"/>
    <property type="match status" value="1"/>
</dbReference>
<evidence type="ECO:0000256" key="4">
    <source>
        <dbReference type="ARBA" id="ARBA00022771"/>
    </source>
</evidence>
<dbReference type="Pfam" id="PF13481">
    <property type="entry name" value="AAA_25"/>
    <property type="match status" value="1"/>
</dbReference>
<keyword evidence="7 11" id="KW-0067">ATP-binding</keyword>
<evidence type="ECO:0000256" key="2">
    <source>
        <dbReference type="ARBA" id="ARBA00022741"/>
    </source>
</evidence>
<dbReference type="Pfam" id="PF18073">
    <property type="entry name" value="Zn_ribbon_LapB"/>
    <property type="match status" value="1"/>
</dbReference>
<comment type="similarity">
    <text evidence="11 13">Belongs to the RecA family. RadA subfamily.</text>
</comment>
<comment type="caution">
    <text evidence="15">The sequence shown here is derived from an EMBL/GenBank/DDBJ whole genome shotgun (WGS) entry which is preliminary data.</text>
</comment>
<evidence type="ECO:0000256" key="10">
    <source>
        <dbReference type="ARBA" id="ARBA00023204"/>
    </source>
</evidence>
<evidence type="ECO:0000256" key="1">
    <source>
        <dbReference type="ARBA" id="ARBA00022723"/>
    </source>
</evidence>
<dbReference type="EMBL" id="JAHJDP010000114">
    <property type="protein sequence ID" value="MBU2693103.1"/>
    <property type="molecule type" value="Genomic_DNA"/>
</dbReference>
<evidence type="ECO:0000313" key="15">
    <source>
        <dbReference type="EMBL" id="MBU2693103.1"/>
    </source>
</evidence>
<dbReference type="Gene3D" id="3.30.230.10">
    <property type="match status" value="1"/>
</dbReference>
<protein>
    <recommendedName>
        <fullName evidence="11 12">DNA repair protein RadA</fullName>
    </recommendedName>
</protein>
<dbReference type="AlphaFoldDB" id="A0A948S0J3"/>
<dbReference type="SMART" id="SM00382">
    <property type="entry name" value="AAA"/>
    <property type="match status" value="1"/>
</dbReference>
<proteinExistence type="inferred from homology"/>
<name>A0A948S0J3_UNCEI</name>
<dbReference type="InterPro" id="IPR020568">
    <property type="entry name" value="Ribosomal_Su5_D2-typ_SF"/>
</dbReference>
<dbReference type="GO" id="GO:0005829">
    <property type="term" value="C:cytosol"/>
    <property type="evidence" value="ECO:0007669"/>
    <property type="project" value="TreeGrafter"/>
</dbReference>
<evidence type="ECO:0000313" key="16">
    <source>
        <dbReference type="Proteomes" id="UP000777784"/>
    </source>
</evidence>
<reference evidence="15" key="1">
    <citation type="submission" date="2021-05" db="EMBL/GenBank/DDBJ databases">
        <title>Energy efficiency and biological interactions define the core microbiome of deep oligotrophic groundwater.</title>
        <authorList>
            <person name="Mehrshad M."/>
            <person name="Lopez-Fernandez M."/>
            <person name="Bell E."/>
            <person name="Bernier-Latmani R."/>
            <person name="Bertilsson S."/>
            <person name="Dopson M."/>
        </authorList>
    </citation>
    <scope>NUCLEOTIDE SEQUENCE</scope>
    <source>
        <strain evidence="15">Modern_marine.mb.64</strain>
    </source>
</reference>
<dbReference type="NCBIfam" id="TIGR00416">
    <property type="entry name" value="sms"/>
    <property type="match status" value="1"/>
</dbReference>
<dbReference type="PROSITE" id="PS50162">
    <property type="entry name" value="RECA_2"/>
    <property type="match status" value="1"/>
</dbReference>
<evidence type="ECO:0000256" key="5">
    <source>
        <dbReference type="ARBA" id="ARBA00022801"/>
    </source>
</evidence>
<dbReference type="CDD" id="cd01121">
    <property type="entry name" value="RadA_SMS_N"/>
    <property type="match status" value="1"/>
</dbReference>
<keyword evidence="10 11" id="KW-0234">DNA repair</keyword>
<evidence type="ECO:0000256" key="3">
    <source>
        <dbReference type="ARBA" id="ARBA00022763"/>
    </source>
</evidence>
<keyword evidence="4 13" id="KW-0863">Zinc-finger</keyword>
<dbReference type="SUPFAM" id="SSF54211">
    <property type="entry name" value="Ribosomal protein S5 domain 2-like"/>
    <property type="match status" value="1"/>
</dbReference>